<dbReference type="EMBL" id="LT607409">
    <property type="protein sequence ID" value="SCE77712.1"/>
    <property type="molecule type" value="Genomic_DNA"/>
</dbReference>
<dbReference type="AlphaFoldDB" id="A0A1C4V149"/>
<proteinExistence type="predicted"/>
<sequence length="55" mass="5789">MSAPTTAEQQQTMRPATIARINQTRRSRATAAKLGRRTPSSAPPSPSVAPVTGEV</sequence>
<protein>
    <submittedName>
        <fullName evidence="2">Uncharacterized protein</fullName>
    </submittedName>
</protein>
<organism evidence="2 3">
    <name type="scientific">Micromonospora chokoriensis</name>
    <dbReference type="NCBI Taxonomy" id="356851"/>
    <lineage>
        <taxon>Bacteria</taxon>
        <taxon>Bacillati</taxon>
        <taxon>Actinomycetota</taxon>
        <taxon>Actinomycetes</taxon>
        <taxon>Micromonosporales</taxon>
        <taxon>Micromonosporaceae</taxon>
        <taxon>Micromonospora</taxon>
    </lineage>
</organism>
<reference evidence="3" key="1">
    <citation type="submission" date="2016-06" db="EMBL/GenBank/DDBJ databases">
        <authorList>
            <person name="Varghese N."/>
            <person name="Submissions Spin"/>
        </authorList>
    </citation>
    <scope>NUCLEOTIDE SEQUENCE [LARGE SCALE GENOMIC DNA]</scope>
    <source>
        <strain evidence="3">DSM 45160</strain>
    </source>
</reference>
<dbReference type="Proteomes" id="UP000198224">
    <property type="component" value="Chromosome I"/>
</dbReference>
<evidence type="ECO:0000313" key="3">
    <source>
        <dbReference type="Proteomes" id="UP000198224"/>
    </source>
</evidence>
<accession>A0A1C4V149</accession>
<feature type="compositionally biased region" description="Polar residues" evidence="1">
    <location>
        <begin position="1"/>
        <end position="22"/>
    </location>
</feature>
<gene>
    <name evidence="2" type="ORF">GA0070612_0962</name>
</gene>
<keyword evidence="3" id="KW-1185">Reference proteome</keyword>
<evidence type="ECO:0000256" key="1">
    <source>
        <dbReference type="SAM" id="MobiDB-lite"/>
    </source>
</evidence>
<evidence type="ECO:0000313" key="2">
    <source>
        <dbReference type="EMBL" id="SCE77712.1"/>
    </source>
</evidence>
<name>A0A1C4V149_9ACTN</name>
<feature type="region of interest" description="Disordered" evidence="1">
    <location>
        <begin position="1"/>
        <end position="55"/>
    </location>
</feature>